<keyword evidence="2" id="KW-1185">Reference proteome</keyword>
<accession>A0ABQ3G033</accession>
<organism evidence="1 2">
    <name type="scientific">Pseudorhodoferax aquiterrae</name>
    <dbReference type="NCBI Taxonomy" id="747304"/>
    <lineage>
        <taxon>Bacteria</taxon>
        <taxon>Pseudomonadati</taxon>
        <taxon>Pseudomonadota</taxon>
        <taxon>Betaproteobacteria</taxon>
        <taxon>Burkholderiales</taxon>
        <taxon>Comamonadaceae</taxon>
    </lineage>
</organism>
<protein>
    <submittedName>
        <fullName evidence="1">Uncharacterized protein</fullName>
    </submittedName>
</protein>
<dbReference type="Proteomes" id="UP000626210">
    <property type="component" value="Unassembled WGS sequence"/>
</dbReference>
<evidence type="ECO:0000313" key="1">
    <source>
        <dbReference type="EMBL" id="GHC78789.1"/>
    </source>
</evidence>
<reference evidence="2" key="1">
    <citation type="journal article" date="2019" name="Int. J. Syst. Evol. Microbiol.">
        <title>The Global Catalogue of Microorganisms (GCM) 10K type strain sequencing project: providing services to taxonomists for standard genome sequencing and annotation.</title>
        <authorList>
            <consortium name="The Broad Institute Genomics Platform"/>
            <consortium name="The Broad Institute Genome Sequencing Center for Infectious Disease"/>
            <person name="Wu L."/>
            <person name="Ma J."/>
        </authorList>
    </citation>
    <scope>NUCLEOTIDE SEQUENCE [LARGE SCALE GENOMIC DNA]</scope>
    <source>
        <strain evidence="2">KCTC 23314</strain>
    </source>
</reference>
<dbReference type="EMBL" id="BMYK01000004">
    <property type="protein sequence ID" value="GHC78789.1"/>
    <property type="molecule type" value="Genomic_DNA"/>
</dbReference>
<name>A0ABQ3G033_9BURK</name>
<gene>
    <name evidence="1" type="ORF">GCM10007320_19520</name>
</gene>
<comment type="caution">
    <text evidence="1">The sequence shown here is derived from an EMBL/GenBank/DDBJ whole genome shotgun (WGS) entry which is preliminary data.</text>
</comment>
<proteinExistence type="predicted"/>
<sequence>MGSSPFLKSTHKDSTMDAQALQQAIDGIESAADKAIAALKNGQADAKLQQAVQDLHQQARTKRSLTDKAELTQAVKDIEQTADRAMEACRNAGQVDAALKQAVQDAHQKASQLKHSVEGQTA</sequence>
<evidence type="ECO:0000313" key="2">
    <source>
        <dbReference type="Proteomes" id="UP000626210"/>
    </source>
</evidence>